<sequence>MLEDFEIQEGDVQTKLVDGIPSYLTVRPWSPDLLTTQVEVGIQVVWVCLPDVSKSYYSISLLKVIGQAIRSVVRIDENNDSVGFMVAGSTYAQRNDPSAPSSME</sequence>
<reference evidence="1 2" key="1">
    <citation type="journal article" date="2019" name="Genome Biol. Evol.">
        <title>Insights into the evolution of the New World diploid cottons (Gossypium, subgenus Houzingenia) based on genome sequencing.</title>
        <authorList>
            <person name="Grover C.E."/>
            <person name="Arick M.A. 2nd"/>
            <person name="Thrash A."/>
            <person name="Conover J.L."/>
            <person name="Sanders W.S."/>
            <person name="Peterson D.G."/>
            <person name="Frelichowski J.E."/>
            <person name="Scheffler J.A."/>
            <person name="Scheffler B.E."/>
            <person name="Wendel J.F."/>
        </authorList>
    </citation>
    <scope>NUCLEOTIDE SEQUENCE [LARGE SCALE GENOMIC DNA]</scope>
    <source>
        <strain evidence="1">4</strain>
        <tissue evidence="1">Leaf</tissue>
    </source>
</reference>
<evidence type="ECO:0000313" key="2">
    <source>
        <dbReference type="Proteomes" id="UP000593574"/>
    </source>
</evidence>
<keyword evidence="2" id="KW-1185">Reference proteome</keyword>
<proteinExistence type="predicted"/>
<gene>
    <name evidence="1" type="ORF">Golax_022148</name>
</gene>
<name>A0A7J9AQ57_9ROSI</name>
<evidence type="ECO:0008006" key="3">
    <source>
        <dbReference type="Google" id="ProtNLM"/>
    </source>
</evidence>
<accession>A0A7J9AQ57</accession>
<dbReference type="EMBL" id="JABEZV010000011">
    <property type="protein sequence ID" value="MBA0725569.1"/>
    <property type="molecule type" value="Genomic_DNA"/>
</dbReference>
<organism evidence="1 2">
    <name type="scientific">Gossypium laxum</name>
    <dbReference type="NCBI Taxonomy" id="34288"/>
    <lineage>
        <taxon>Eukaryota</taxon>
        <taxon>Viridiplantae</taxon>
        <taxon>Streptophyta</taxon>
        <taxon>Embryophyta</taxon>
        <taxon>Tracheophyta</taxon>
        <taxon>Spermatophyta</taxon>
        <taxon>Magnoliopsida</taxon>
        <taxon>eudicotyledons</taxon>
        <taxon>Gunneridae</taxon>
        <taxon>Pentapetalae</taxon>
        <taxon>rosids</taxon>
        <taxon>malvids</taxon>
        <taxon>Malvales</taxon>
        <taxon>Malvaceae</taxon>
        <taxon>Malvoideae</taxon>
        <taxon>Gossypium</taxon>
    </lineage>
</organism>
<evidence type="ECO:0000313" key="1">
    <source>
        <dbReference type="EMBL" id="MBA0725569.1"/>
    </source>
</evidence>
<protein>
    <recommendedName>
        <fullName evidence="3">DUF4283 domain-containing protein</fullName>
    </recommendedName>
</protein>
<dbReference type="Proteomes" id="UP000593574">
    <property type="component" value="Unassembled WGS sequence"/>
</dbReference>
<comment type="caution">
    <text evidence="1">The sequence shown here is derived from an EMBL/GenBank/DDBJ whole genome shotgun (WGS) entry which is preliminary data.</text>
</comment>
<dbReference type="AlphaFoldDB" id="A0A7J9AQ57"/>